<evidence type="ECO:0000313" key="4">
    <source>
        <dbReference type="Proteomes" id="UP001165393"/>
    </source>
</evidence>
<feature type="transmembrane region" description="Helical" evidence="1">
    <location>
        <begin position="67"/>
        <end position="84"/>
    </location>
</feature>
<comment type="caution">
    <text evidence="3">The sequence shown here is derived from an EMBL/GenBank/DDBJ whole genome shotgun (WGS) entry which is preliminary data.</text>
</comment>
<dbReference type="NCBIfam" id="NF037970">
    <property type="entry name" value="vanZ_1"/>
    <property type="match status" value="1"/>
</dbReference>
<evidence type="ECO:0000313" key="3">
    <source>
        <dbReference type="EMBL" id="MCM2680551.1"/>
    </source>
</evidence>
<evidence type="ECO:0000259" key="2">
    <source>
        <dbReference type="Pfam" id="PF04892"/>
    </source>
</evidence>
<dbReference type="AlphaFoldDB" id="A0AA41W823"/>
<dbReference type="PANTHER" id="PTHR28008:SF1">
    <property type="entry name" value="DOMAIN PROTEIN, PUTATIVE (AFU_ORTHOLOGUE AFUA_3G10980)-RELATED"/>
    <property type="match status" value="1"/>
</dbReference>
<name>A0AA41W823_9GAMM</name>
<evidence type="ECO:0000256" key="1">
    <source>
        <dbReference type="SAM" id="Phobius"/>
    </source>
</evidence>
<feature type="transmembrane region" description="Helical" evidence="1">
    <location>
        <begin position="42"/>
        <end position="60"/>
    </location>
</feature>
<sequence length="129" mass="14255">MHYLLNQPILFRFFFVSALITVTWTCLMPLDEPVVNINNFDKVMHLGAYFVLAGLFERSFPNHFIKVGIIALIAYSGLIELLQGQTGYRSASLADLIANSLGVFCYLALMPIVRKLAKPPATKAASCTG</sequence>
<organism evidence="3 4">
    <name type="scientific">Echinimonas agarilytica</name>
    <dbReference type="NCBI Taxonomy" id="1215918"/>
    <lineage>
        <taxon>Bacteria</taxon>
        <taxon>Pseudomonadati</taxon>
        <taxon>Pseudomonadota</taxon>
        <taxon>Gammaproteobacteria</taxon>
        <taxon>Alteromonadales</taxon>
        <taxon>Echinimonadaceae</taxon>
        <taxon>Echinimonas</taxon>
    </lineage>
</organism>
<dbReference type="Pfam" id="PF04892">
    <property type="entry name" value="VanZ"/>
    <property type="match status" value="1"/>
</dbReference>
<feature type="domain" description="VanZ-like" evidence="2">
    <location>
        <begin position="39"/>
        <end position="113"/>
    </location>
</feature>
<keyword evidence="4" id="KW-1185">Reference proteome</keyword>
<accession>A0AA41W823</accession>
<dbReference type="PANTHER" id="PTHR28008">
    <property type="entry name" value="DOMAIN PROTEIN, PUTATIVE (AFU_ORTHOLOGUE AFUA_3G10980)-RELATED"/>
    <property type="match status" value="1"/>
</dbReference>
<proteinExistence type="predicted"/>
<reference evidence="3 4" key="1">
    <citation type="journal article" date="2013" name="Antonie Van Leeuwenhoek">
        <title>Echinimonas agarilytica gen. nov., sp. nov., a new gammaproteobacterium isolated from the sea urchin Strongylocentrotus intermedius.</title>
        <authorList>
            <person name="Nedashkovskaya O.I."/>
            <person name="Stenkova A.M."/>
            <person name="Zhukova N.V."/>
            <person name="Van Trappen S."/>
            <person name="Lee J.S."/>
            <person name="Kim S.B."/>
        </authorList>
    </citation>
    <scope>NUCLEOTIDE SEQUENCE [LARGE SCALE GENOMIC DNA]</scope>
    <source>
        <strain evidence="3 4">KMM 6351</strain>
    </source>
</reference>
<dbReference type="EMBL" id="JAMQGP010000006">
    <property type="protein sequence ID" value="MCM2680551.1"/>
    <property type="molecule type" value="Genomic_DNA"/>
</dbReference>
<protein>
    <submittedName>
        <fullName evidence="3">VanZ family protein</fullName>
    </submittedName>
</protein>
<keyword evidence="1" id="KW-0812">Transmembrane</keyword>
<dbReference type="InterPro" id="IPR006976">
    <property type="entry name" value="VanZ-like"/>
</dbReference>
<dbReference type="Proteomes" id="UP001165393">
    <property type="component" value="Unassembled WGS sequence"/>
</dbReference>
<keyword evidence="1" id="KW-0472">Membrane</keyword>
<gene>
    <name evidence="3" type="ORF">NAF29_12860</name>
</gene>
<dbReference type="RefSeq" id="WP_251262001.1">
    <property type="nucleotide sequence ID" value="NZ_JAMQGP010000006.1"/>
</dbReference>
<feature type="transmembrane region" description="Helical" evidence="1">
    <location>
        <begin position="9"/>
        <end position="30"/>
    </location>
</feature>
<feature type="transmembrane region" description="Helical" evidence="1">
    <location>
        <begin position="96"/>
        <end position="113"/>
    </location>
</feature>
<keyword evidence="1" id="KW-1133">Transmembrane helix</keyword>